<evidence type="ECO:0000313" key="1">
    <source>
        <dbReference type="EMBL" id="VEU80933.1"/>
    </source>
</evidence>
<evidence type="ECO:0000313" key="2">
    <source>
        <dbReference type="Proteomes" id="UP000289841"/>
    </source>
</evidence>
<keyword evidence="2" id="KW-1185">Reference proteome</keyword>
<name>A0A449BEP8_HAPAX</name>
<dbReference type="Proteomes" id="UP000289841">
    <property type="component" value="Chromosome"/>
</dbReference>
<dbReference type="KEGG" id="aaxa:NCTC10138_01321"/>
<sequence>MARKFDKAKLTEIVINMFSMNEVMFIYYCGSDNYKTKQKKSDTDLTVVLKDFNGIIHASIDGVDIFAYGYGDFLQRQSINDTLPLYNLIHADDIINMEENIIYMNELYLTDYNHVKSLKFEDVLPEYLDAVITYFNQLINVEKVVVKRSYHIIRVRGILEKFLTTGKYDVNLDEVWLEKIFDHKKNWDKTLSTEEHLLQLKTYLDEIITIREGLSTWKLNIPY</sequence>
<organism evidence="1 2">
    <name type="scientific">Haploplasma axanthum</name>
    <name type="common">Acholeplasma axanthum</name>
    <dbReference type="NCBI Taxonomy" id="29552"/>
    <lineage>
        <taxon>Bacteria</taxon>
        <taxon>Bacillati</taxon>
        <taxon>Mycoplasmatota</taxon>
        <taxon>Mollicutes</taxon>
        <taxon>Acholeplasmatales</taxon>
        <taxon>Acholeplasmataceae</taxon>
        <taxon>Haploplasma</taxon>
    </lineage>
</organism>
<evidence type="ECO:0008006" key="3">
    <source>
        <dbReference type="Google" id="ProtNLM"/>
    </source>
</evidence>
<protein>
    <recommendedName>
        <fullName evidence="3">Nucleotidyltransferase</fullName>
    </recommendedName>
</protein>
<reference evidence="1 2" key="1">
    <citation type="submission" date="2019-01" db="EMBL/GenBank/DDBJ databases">
        <authorList>
            <consortium name="Pathogen Informatics"/>
        </authorList>
    </citation>
    <scope>NUCLEOTIDE SEQUENCE [LARGE SCALE GENOMIC DNA]</scope>
    <source>
        <strain evidence="1 2">NCTC10138</strain>
    </source>
</reference>
<gene>
    <name evidence="1" type="ORF">NCTC10138_01321</name>
</gene>
<dbReference type="EMBL" id="LR215048">
    <property type="protein sequence ID" value="VEU80933.1"/>
    <property type="molecule type" value="Genomic_DNA"/>
</dbReference>
<dbReference type="AlphaFoldDB" id="A0A449BEP8"/>
<proteinExistence type="predicted"/>
<dbReference type="OrthoDB" id="9892548at2"/>
<dbReference type="STRING" id="1278311.GCA_000428705_00012"/>
<accession>A0A449BEP8</accession>